<accession>A0ACC2SCP2</accession>
<sequence>MPDLSIKGLPACPRFLGVEPPQAEAKNNCPKGRASQTKGIIAPNRGVIKAPNESNEIPTVFFMGLETASVANQDVSLSGTHLTGNKFPIWWTKAPKLSPAITESTGTVIIAR</sequence>
<evidence type="ECO:0000313" key="1">
    <source>
        <dbReference type="EMBL" id="KAJ9060075.1"/>
    </source>
</evidence>
<reference evidence="1" key="1">
    <citation type="submission" date="2022-04" db="EMBL/GenBank/DDBJ databases">
        <title>Genome of the entomopathogenic fungus Entomophthora muscae.</title>
        <authorList>
            <person name="Elya C."/>
            <person name="Lovett B.R."/>
            <person name="Lee E."/>
            <person name="Macias A.M."/>
            <person name="Hajek A.E."/>
            <person name="De Bivort B.L."/>
            <person name="Kasson M.T."/>
            <person name="De Fine Licht H.H."/>
            <person name="Stajich J.E."/>
        </authorList>
    </citation>
    <scope>NUCLEOTIDE SEQUENCE</scope>
    <source>
        <strain evidence="1">Berkeley</strain>
    </source>
</reference>
<evidence type="ECO:0000313" key="2">
    <source>
        <dbReference type="Proteomes" id="UP001165960"/>
    </source>
</evidence>
<gene>
    <name evidence="1" type="ORF">DSO57_1034729</name>
</gene>
<keyword evidence="2" id="KW-1185">Reference proteome</keyword>
<protein>
    <submittedName>
        <fullName evidence="1">Uncharacterized protein</fullName>
    </submittedName>
</protein>
<comment type="caution">
    <text evidence="1">The sequence shown here is derived from an EMBL/GenBank/DDBJ whole genome shotgun (WGS) entry which is preliminary data.</text>
</comment>
<proteinExistence type="predicted"/>
<dbReference type="Proteomes" id="UP001165960">
    <property type="component" value="Unassembled WGS sequence"/>
</dbReference>
<dbReference type="EMBL" id="QTSX02005264">
    <property type="protein sequence ID" value="KAJ9060075.1"/>
    <property type="molecule type" value="Genomic_DNA"/>
</dbReference>
<name>A0ACC2SCP2_9FUNG</name>
<organism evidence="1 2">
    <name type="scientific">Entomophthora muscae</name>
    <dbReference type="NCBI Taxonomy" id="34485"/>
    <lineage>
        <taxon>Eukaryota</taxon>
        <taxon>Fungi</taxon>
        <taxon>Fungi incertae sedis</taxon>
        <taxon>Zoopagomycota</taxon>
        <taxon>Entomophthoromycotina</taxon>
        <taxon>Entomophthoromycetes</taxon>
        <taxon>Entomophthorales</taxon>
        <taxon>Entomophthoraceae</taxon>
        <taxon>Entomophthora</taxon>
    </lineage>
</organism>